<gene>
    <name evidence="1" type="primary">thiS</name>
</gene>
<dbReference type="InterPro" id="IPR003749">
    <property type="entry name" value="ThiS/MoaD-like"/>
</dbReference>
<dbReference type="PANTHER" id="PTHR34472">
    <property type="entry name" value="SULFUR CARRIER PROTEIN THIS"/>
    <property type="match status" value="1"/>
</dbReference>
<dbReference type="Pfam" id="PF02597">
    <property type="entry name" value="ThiS"/>
    <property type="match status" value="1"/>
</dbReference>
<organism evidence="1">
    <name type="scientific">Chaetoceros socialis</name>
    <dbReference type="NCBI Taxonomy" id="163503"/>
    <lineage>
        <taxon>Eukaryota</taxon>
        <taxon>Sar</taxon>
        <taxon>Stramenopiles</taxon>
        <taxon>Ochrophyta</taxon>
        <taxon>Bacillariophyta</taxon>
        <taxon>Coscinodiscophyceae</taxon>
        <taxon>Chaetocerotophycidae</taxon>
        <taxon>Chaetocerotales</taxon>
        <taxon>Chaetocerotaceae</taxon>
        <taxon>Chaetoceros</taxon>
    </lineage>
</organism>
<sequence length="70" mass="8359">MFNKTTFFFNGNEYYTNNSITLENLLNYFNYNSLIFVVEYNQFICNKNKWKEIKIKQNDKIEIITIVGGG</sequence>
<dbReference type="NCBIfam" id="TIGR01683">
    <property type="entry name" value="thiS"/>
    <property type="match status" value="1"/>
</dbReference>
<reference evidence="1" key="1">
    <citation type="submission" date="2021-03" db="EMBL/GenBank/DDBJ databases">
        <authorList>
            <person name="Xu Q."/>
            <person name="Chen N."/>
        </authorList>
    </citation>
    <scope>NUCLEOTIDE SEQUENCE</scope>
</reference>
<dbReference type="CDD" id="cd00565">
    <property type="entry name" value="Ubl_ThiS"/>
    <property type="match status" value="1"/>
</dbReference>
<dbReference type="Gene3D" id="3.10.20.30">
    <property type="match status" value="1"/>
</dbReference>
<dbReference type="AlphaFoldDB" id="A0A8F5J9A4"/>
<dbReference type="PANTHER" id="PTHR34472:SF1">
    <property type="entry name" value="SULFUR CARRIER PROTEIN THIS"/>
    <property type="match status" value="1"/>
</dbReference>
<name>A0A8F5J9A4_9STRA</name>
<protein>
    <submittedName>
        <fullName evidence="1">Thiamine biosynthesis protein</fullName>
    </submittedName>
</protein>
<keyword evidence="1" id="KW-0150">Chloroplast</keyword>
<geneLocation type="chloroplast" evidence="1"/>
<proteinExistence type="predicted"/>
<dbReference type="InterPro" id="IPR012675">
    <property type="entry name" value="Beta-grasp_dom_sf"/>
</dbReference>
<evidence type="ECO:0000313" key="1">
    <source>
        <dbReference type="EMBL" id="QXM17458.1"/>
    </source>
</evidence>
<dbReference type="InterPro" id="IPR016155">
    <property type="entry name" value="Mopterin_synth/thiamin_S_b"/>
</dbReference>
<keyword evidence="1" id="KW-0934">Plastid</keyword>
<dbReference type="InterPro" id="IPR010035">
    <property type="entry name" value="Thi_S"/>
</dbReference>
<accession>A0A8F5J9A4</accession>
<dbReference type="EMBL" id="MW845776">
    <property type="protein sequence ID" value="QXM17458.1"/>
    <property type="molecule type" value="Genomic_DNA"/>
</dbReference>
<dbReference type="SUPFAM" id="SSF54285">
    <property type="entry name" value="MoaD/ThiS"/>
    <property type="match status" value="1"/>
</dbReference>